<dbReference type="VEuPathDB" id="FungiDB:I302_02207"/>
<evidence type="ECO:0000313" key="3">
    <source>
        <dbReference type="EMBL" id="WVW81511.1"/>
    </source>
</evidence>
<reference evidence="2" key="3">
    <citation type="submission" date="2014-01" db="EMBL/GenBank/DDBJ databases">
        <title>Evolution of pathogenesis and genome organization in the Tremellales.</title>
        <authorList>
            <person name="Cuomo C."/>
            <person name="Litvintseva A."/>
            <person name="Heitman J."/>
            <person name="Chen Y."/>
            <person name="Sun S."/>
            <person name="Springer D."/>
            <person name="Dromer F."/>
            <person name="Young S."/>
            <person name="Zeng Q."/>
            <person name="Chapman S."/>
            <person name="Gujja S."/>
            <person name="Saif S."/>
            <person name="Birren B."/>
        </authorList>
    </citation>
    <scope>NUCLEOTIDE SEQUENCE</scope>
    <source>
        <strain evidence="2">CBS 10118</strain>
    </source>
</reference>
<evidence type="ECO:0000256" key="1">
    <source>
        <dbReference type="SAM" id="SignalP"/>
    </source>
</evidence>
<organism evidence="2">
    <name type="scientific">Kwoniella bestiolae CBS 10118</name>
    <dbReference type="NCBI Taxonomy" id="1296100"/>
    <lineage>
        <taxon>Eukaryota</taxon>
        <taxon>Fungi</taxon>
        <taxon>Dikarya</taxon>
        <taxon>Basidiomycota</taxon>
        <taxon>Agaricomycotina</taxon>
        <taxon>Tremellomycetes</taxon>
        <taxon>Tremellales</taxon>
        <taxon>Cryptococcaceae</taxon>
        <taxon>Kwoniella</taxon>
    </lineage>
</organism>
<evidence type="ECO:0000313" key="4">
    <source>
        <dbReference type="Proteomes" id="UP000092730"/>
    </source>
</evidence>
<keyword evidence="1" id="KW-0732">Signal</keyword>
<evidence type="ECO:0000313" key="2">
    <source>
        <dbReference type="EMBL" id="OCF27366.1"/>
    </source>
</evidence>
<dbReference type="OrthoDB" id="2564471at2759"/>
<dbReference type="RefSeq" id="XP_019048436.1">
    <property type="nucleotide sequence ID" value="XM_019188874.1"/>
</dbReference>
<dbReference type="PANTHER" id="PTHR31323">
    <property type="entry name" value="MECHANOSENSITIVE ION CHANNEL PROTEIN MSY2"/>
    <property type="match status" value="1"/>
</dbReference>
<dbReference type="GO" id="GO:0005262">
    <property type="term" value="F:calcium channel activity"/>
    <property type="evidence" value="ECO:0007669"/>
    <property type="project" value="TreeGrafter"/>
</dbReference>
<dbReference type="AlphaFoldDB" id="A0A1B9G8M2"/>
<dbReference type="Proteomes" id="UP000092730">
    <property type="component" value="Chromosome 2"/>
</dbReference>
<gene>
    <name evidence="2" type="ORF">I302_02207</name>
    <name evidence="3" type="ORF">I302_103505</name>
</gene>
<reference evidence="3" key="2">
    <citation type="submission" date="2013-07" db="EMBL/GenBank/DDBJ databases">
        <authorList>
            <consortium name="The Broad Institute Genome Sequencing Platform"/>
            <person name="Cuomo C."/>
            <person name="Litvintseva A."/>
            <person name="Chen Y."/>
            <person name="Heitman J."/>
            <person name="Sun S."/>
            <person name="Springer D."/>
            <person name="Dromer F."/>
            <person name="Young S.K."/>
            <person name="Zeng Q."/>
            <person name="Gargeya S."/>
            <person name="Fitzgerald M."/>
            <person name="Abouelleil A."/>
            <person name="Alvarado L."/>
            <person name="Berlin A.M."/>
            <person name="Chapman S.B."/>
            <person name="Dewar J."/>
            <person name="Goldberg J."/>
            <person name="Griggs A."/>
            <person name="Gujja S."/>
            <person name="Hansen M."/>
            <person name="Howarth C."/>
            <person name="Imamovic A."/>
            <person name="Larimer J."/>
            <person name="McCowan C."/>
            <person name="Murphy C."/>
            <person name="Pearson M."/>
            <person name="Priest M."/>
            <person name="Roberts A."/>
            <person name="Saif S."/>
            <person name="Shea T."/>
            <person name="Sykes S."/>
            <person name="Wortman J."/>
            <person name="Nusbaum C."/>
            <person name="Birren B."/>
        </authorList>
    </citation>
    <scope>NUCLEOTIDE SEQUENCE</scope>
    <source>
        <strain evidence="3">CBS 10118</strain>
    </source>
</reference>
<feature type="chain" id="PRO_5042334899" evidence="1">
    <location>
        <begin position="19"/>
        <end position="957"/>
    </location>
</feature>
<dbReference type="EMBL" id="KI894019">
    <property type="protein sequence ID" value="OCF27366.1"/>
    <property type="molecule type" value="Genomic_DNA"/>
</dbReference>
<dbReference type="GeneID" id="30206606"/>
<feature type="signal peptide" evidence="1">
    <location>
        <begin position="1"/>
        <end position="18"/>
    </location>
</feature>
<proteinExistence type="predicted"/>
<dbReference type="EMBL" id="CP144542">
    <property type="protein sequence ID" value="WVW81511.1"/>
    <property type="molecule type" value="Genomic_DNA"/>
</dbReference>
<dbReference type="STRING" id="1296100.A0A1B9G8M2"/>
<sequence>MPSSSKIIAISLIAGASAAPLNLFGTASGKASTSVSAGASANAATNAVTDITGFTNAFLSSATGGAITTVSKLENQLGSAVGVARTIAMNTWASGQCLATYADINMCTELSAYLSAVYYAFEQGWSAAQLFAALGADRVNQFQSLISSLCAHAEASSTCSPLLAAWPSYLTAMAQVDANIVHQASSQLVANGIITLIDAAHTGIHLVGGLTSGVMANANAMVGASTNGILGLHLRDEHEQAKRFLGLENLFGHKDVAASATATVGAAAQAAASATATAAAQAQAQAAGALNIANIVNAAGSLTAGTAAQAAAGAQAGAAGSANLITGLTSNIPIVGGLVDGLPIVGGVVNTVGGIVNKVPIVGGVAQTATGLAAGLTGQAAGSLGAATNLVGGVGIPGLLSLNGQVSGAANAAAAAAGNVAATGQGVLGTATNLLGLRDIDLAAEIVEGDVFAHLSHEHKRDLLSGLLSNPTGILNNVPVVGGLTNGLLGGLTGGLLNNPTGAVGSILNNPTGAAGGIVNTVNHLPVVGPIVGNTVNTALNTVNSVLNTVGHLPVVGNVAAQATGALNSATNAGLNIGKDGLQLGLNDVTSAAGGIAGQAGLHLKRGLLDGLPLLGALPVGNIVNGLPIVNNLPIGGILSNPVGTVQQTVNNLPIVGGLVHGLTANLPIVGGLTAQAGAQAQGAANAGLNLGAGGLSATLDGVTSAIGNIAGSTGVKLGARDVEERDLLGGLLGGVTGTASQTQGLIGNNLPIVGPLVNGLTSNLPIVGNAGGLLSGVTNTVGQLTGTVGNTVSGLTHNLPIVGNLVDGLTHSLPLIGAAAQASANGAASSATNAALNLGSNGLQGTLNSVTGLAGGLLGGANLHLKREASPEPILGINLPIVSSLPVVNSLPIVGNGQVSADLLNGLNVQLGPVQAQANAAIQATQHGLSSVLGAGLKVGDLLNAQTQSVVGALIH</sequence>
<name>A0A1B9G8M2_9TREE</name>
<reference evidence="3" key="4">
    <citation type="submission" date="2024-02" db="EMBL/GenBank/DDBJ databases">
        <title>Comparative genomics of Cryptococcus and Kwoniella reveals pathogenesis evolution and contrasting modes of karyotype evolution via chromosome fusion or intercentromeric recombination.</title>
        <authorList>
            <person name="Coelho M.A."/>
            <person name="David-Palma M."/>
            <person name="Shea T."/>
            <person name="Bowers K."/>
            <person name="McGinley-Smith S."/>
            <person name="Mohammad A.W."/>
            <person name="Gnirke A."/>
            <person name="Yurkov A.M."/>
            <person name="Nowrousian M."/>
            <person name="Sun S."/>
            <person name="Cuomo C.A."/>
            <person name="Heitman J."/>
        </authorList>
    </citation>
    <scope>NUCLEOTIDE SEQUENCE</scope>
    <source>
        <strain evidence="3">CBS 10118</strain>
    </source>
</reference>
<dbReference type="GO" id="GO:0006874">
    <property type="term" value="P:intracellular calcium ion homeostasis"/>
    <property type="evidence" value="ECO:0007669"/>
    <property type="project" value="TreeGrafter"/>
</dbReference>
<accession>A0A1B9G8M2</accession>
<dbReference type="KEGG" id="kbi:30206606"/>
<protein>
    <submittedName>
        <fullName evidence="2">Uncharacterized protein</fullName>
    </submittedName>
</protein>
<dbReference type="PANTHER" id="PTHR31323:SF1">
    <property type="entry name" value="MECHANOSENSITIVE ION CHANNEL PROTEIN"/>
    <property type="match status" value="1"/>
</dbReference>
<reference evidence="2" key="1">
    <citation type="submission" date="2013-07" db="EMBL/GenBank/DDBJ databases">
        <title>The Genome Sequence of Cryptococcus bestiolae CBS10118.</title>
        <authorList>
            <consortium name="The Broad Institute Genome Sequencing Platform"/>
            <person name="Cuomo C."/>
            <person name="Litvintseva A."/>
            <person name="Chen Y."/>
            <person name="Heitman J."/>
            <person name="Sun S."/>
            <person name="Springer D."/>
            <person name="Dromer F."/>
            <person name="Young S.K."/>
            <person name="Zeng Q."/>
            <person name="Gargeya S."/>
            <person name="Fitzgerald M."/>
            <person name="Abouelleil A."/>
            <person name="Alvarado L."/>
            <person name="Berlin A.M."/>
            <person name="Chapman S.B."/>
            <person name="Dewar J."/>
            <person name="Goldberg J."/>
            <person name="Griggs A."/>
            <person name="Gujja S."/>
            <person name="Hansen M."/>
            <person name="Howarth C."/>
            <person name="Imamovic A."/>
            <person name="Larimer J."/>
            <person name="McCowan C."/>
            <person name="Murphy C."/>
            <person name="Pearson M."/>
            <person name="Priest M."/>
            <person name="Roberts A."/>
            <person name="Saif S."/>
            <person name="Shea T."/>
            <person name="Sykes S."/>
            <person name="Wortman J."/>
            <person name="Nusbaum C."/>
            <person name="Birren B."/>
        </authorList>
    </citation>
    <scope>NUCLEOTIDE SEQUENCE [LARGE SCALE GENOMIC DNA]</scope>
    <source>
        <strain evidence="2">CBS 10118</strain>
    </source>
</reference>
<keyword evidence="4" id="KW-1185">Reference proteome</keyword>